<evidence type="ECO:0000313" key="2">
    <source>
        <dbReference type="EMBL" id="GBR75590.1"/>
    </source>
</evidence>
<dbReference type="Proteomes" id="UP000275925">
    <property type="component" value="Unassembled WGS sequence"/>
</dbReference>
<gene>
    <name evidence="2" type="ORF">NO2_0249</name>
</gene>
<dbReference type="Gene3D" id="3.30.460.10">
    <property type="entry name" value="Beta Polymerase, domain 2"/>
    <property type="match status" value="1"/>
</dbReference>
<dbReference type="CDD" id="cd05403">
    <property type="entry name" value="NT_KNTase_like"/>
    <property type="match status" value="1"/>
</dbReference>
<feature type="domain" description="Polymerase beta nucleotidyltransferase" evidence="1">
    <location>
        <begin position="27"/>
        <end position="88"/>
    </location>
</feature>
<dbReference type="Pfam" id="PF18765">
    <property type="entry name" value="Polbeta"/>
    <property type="match status" value="1"/>
</dbReference>
<sequence length="101" mass="11252">MLCMESLKLPEDYRQDVDTASALLKSEGCGAVYLFGSLVTGHLHKHSDIDIGISGLPEKKFFKVYAKLDDRLTKKVDLVDFDENKDFFALLNSLGEVVKIG</sequence>
<dbReference type="SUPFAM" id="SSF81301">
    <property type="entry name" value="Nucleotidyltransferase"/>
    <property type="match status" value="1"/>
</dbReference>
<accession>A0A388TEX2</accession>
<proteinExistence type="predicted"/>
<dbReference type="GO" id="GO:0016740">
    <property type="term" value="F:transferase activity"/>
    <property type="evidence" value="ECO:0007669"/>
    <property type="project" value="UniProtKB-KW"/>
</dbReference>
<comment type="caution">
    <text evidence="2">The sequence shown here is derived from an EMBL/GenBank/DDBJ whole genome shotgun (WGS) entry which is preliminary data.</text>
</comment>
<dbReference type="AlphaFoldDB" id="A0A388TEX2"/>
<keyword evidence="3" id="KW-1185">Reference proteome</keyword>
<protein>
    <submittedName>
        <fullName evidence="2">Nucleotidyltransferases</fullName>
    </submittedName>
</protein>
<evidence type="ECO:0000259" key="1">
    <source>
        <dbReference type="Pfam" id="PF18765"/>
    </source>
</evidence>
<dbReference type="EMBL" id="BGZO01000004">
    <property type="protein sequence ID" value="GBR75590.1"/>
    <property type="molecule type" value="Genomic_DNA"/>
</dbReference>
<dbReference type="InterPro" id="IPR043519">
    <property type="entry name" value="NT_sf"/>
</dbReference>
<dbReference type="InterPro" id="IPR041633">
    <property type="entry name" value="Polbeta"/>
</dbReference>
<name>A0A388TEX2_9BACT</name>
<evidence type="ECO:0000313" key="3">
    <source>
        <dbReference type="Proteomes" id="UP000275925"/>
    </source>
</evidence>
<reference evidence="2 3" key="1">
    <citation type="journal article" date="2019" name="ISME J.">
        <title>Genome analyses of uncultured TG2/ZB3 bacteria in 'Margulisbacteria' specifically attached to ectosymbiotic spirochetes of protists in the termite gut.</title>
        <authorList>
            <person name="Utami Y.D."/>
            <person name="Kuwahara H."/>
            <person name="Igai K."/>
            <person name="Murakami T."/>
            <person name="Sugaya K."/>
            <person name="Morikawa T."/>
            <person name="Nagura Y."/>
            <person name="Yuki M."/>
            <person name="Deevong P."/>
            <person name="Inoue T."/>
            <person name="Kihara K."/>
            <person name="Lo N."/>
            <person name="Yamada A."/>
            <person name="Ohkuma M."/>
            <person name="Hongoh Y."/>
        </authorList>
    </citation>
    <scope>NUCLEOTIDE SEQUENCE [LARGE SCALE GENOMIC DNA]</scope>
    <source>
        <strain evidence="2">NkOx7-02</strain>
    </source>
</reference>
<organism evidence="2 3">
    <name type="scientific">Candidatus Termititenax persephonae</name>
    <dbReference type="NCBI Taxonomy" id="2218525"/>
    <lineage>
        <taxon>Bacteria</taxon>
        <taxon>Bacillati</taxon>
        <taxon>Candidatus Margulisiibacteriota</taxon>
        <taxon>Candidatus Termititenacia</taxon>
        <taxon>Candidatus Termititenacales</taxon>
        <taxon>Candidatus Termititenacaceae</taxon>
        <taxon>Candidatus Termititenax</taxon>
    </lineage>
</organism>